<organism evidence="1 2">
    <name type="scientific">Gossypium klotzschianum</name>
    <dbReference type="NCBI Taxonomy" id="34286"/>
    <lineage>
        <taxon>Eukaryota</taxon>
        <taxon>Viridiplantae</taxon>
        <taxon>Streptophyta</taxon>
        <taxon>Embryophyta</taxon>
        <taxon>Tracheophyta</taxon>
        <taxon>Spermatophyta</taxon>
        <taxon>Magnoliopsida</taxon>
        <taxon>eudicotyledons</taxon>
        <taxon>Gunneridae</taxon>
        <taxon>Pentapetalae</taxon>
        <taxon>rosids</taxon>
        <taxon>malvids</taxon>
        <taxon>Malvales</taxon>
        <taxon>Malvaceae</taxon>
        <taxon>Malvoideae</taxon>
        <taxon>Gossypium</taxon>
    </lineage>
</organism>
<dbReference type="AlphaFoldDB" id="A0A7J8WAH5"/>
<comment type="caution">
    <text evidence="1">The sequence shown here is derived from an EMBL/GenBank/DDBJ whole genome shotgun (WGS) entry which is preliminary data.</text>
</comment>
<evidence type="ECO:0000313" key="1">
    <source>
        <dbReference type="EMBL" id="MBA0671892.1"/>
    </source>
</evidence>
<dbReference type="Proteomes" id="UP000593573">
    <property type="component" value="Unassembled WGS sequence"/>
</dbReference>
<reference evidence="1 2" key="1">
    <citation type="journal article" date="2019" name="Genome Biol. Evol.">
        <title>Insights into the evolution of the New World diploid cottons (Gossypium, subgenus Houzingenia) based on genome sequencing.</title>
        <authorList>
            <person name="Grover C.E."/>
            <person name="Arick M.A. 2nd"/>
            <person name="Thrash A."/>
            <person name="Conover J.L."/>
            <person name="Sanders W.S."/>
            <person name="Peterson D.G."/>
            <person name="Frelichowski J.E."/>
            <person name="Scheffler J.A."/>
            <person name="Scheffler B.E."/>
            <person name="Wendel J.F."/>
        </authorList>
    </citation>
    <scope>NUCLEOTIDE SEQUENCE [LARGE SCALE GENOMIC DNA]</scope>
    <source>
        <strain evidence="1">57</strain>
        <tissue evidence="1">Leaf</tissue>
    </source>
</reference>
<gene>
    <name evidence="1" type="ORF">Goklo_007379</name>
</gene>
<evidence type="ECO:0000313" key="2">
    <source>
        <dbReference type="Proteomes" id="UP000593573"/>
    </source>
</evidence>
<accession>A0A7J8WAH5</accession>
<name>A0A7J8WAH5_9ROSI</name>
<sequence>MIPDDILYRCGDFDWYLGFGEFLDMPLYLY</sequence>
<dbReference type="EMBL" id="JABFAB010242617">
    <property type="protein sequence ID" value="MBA0671892.1"/>
    <property type="molecule type" value="Genomic_DNA"/>
</dbReference>
<dbReference type="OrthoDB" id="10342694at2759"/>
<protein>
    <submittedName>
        <fullName evidence="1">Uncharacterized protein</fullName>
    </submittedName>
</protein>
<proteinExistence type="predicted"/>
<keyword evidence="2" id="KW-1185">Reference proteome</keyword>